<sequence>MIFYRMKSHDIGRNLATEQYLMNHLNLTEPLLLFYYQTPCIIVGHNQNTLEEVNQEYVAEHQIMVTRRLSGGGAVFDDLGNLSFSFVINNPDEFGDFKTFTQPIVDALHEMGATGVEVSGRNDLLVDGKKFSGNAMYTKNGKIFSHGTLMLDVDLDVVSHALNVPEDKIKSKGIKSVRSRVTNLKPYLDAEYQNIDVPEFRDTLLKKLYGVDDVAKIADKEYQLTKEDEAAIEDLVEKYYHNWDWVYGSSPEFTIKRRQHFDAGTIDARILVKSGKIQKITFFGDFFGTQDVEALEQQLVGVRYEETALTKALQLINTSNYFAGISKQQLIELLV</sequence>
<dbReference type="NCBIfam" id="TIGR00545">
    <property type="entry name" value="lipoyltrans"/>
    <property type="match status" value="1"/>
</dbReference>
<dbReference type="AlphaFoldDB" id="A0A081BIU5"/>
<protein>
    <recommendedName>
        <fullName evidence="3">lipoate--protein ligase</fullName>
        <ecNumber evidence="3">6.3.1.20</ecNumber>
    </recommendedName>
</protein>
<comment type="catalytic activity">
    <reaction evidence="7">
        <text>L-lysyl-[lipoyl-carrier protein] + (R)-lipoate + ATP = N(6)-[(R)-lipoyl]-L-lysyl-[lipoyl-carrier protein] + AMP + diphosphate + H(+)</text>
        <dbReference type="Rhea" id="RHEA:49288"/>
        <dbReference type="Rhea" id="RHEA-COMP:10500"/>
        <dbReference type="Rhea" id="RHEA-COMP:10502"/>
        <dbReference type="ChEBI" id="CHEBI:15378"/>
        <dbReference type="ChEBI" id="CHEBI:29969"/>
        <dbReference type="ChEBI" id="CHEBI:30616"/>
        <dbReference type="ChEBI" id="CHEBI:33019"/>
        <dbReference type="ChEBI" id="CHEBI:83088"/>
        <dbReference type="ChEBI" id="CHEBI:83099"/>
        <dbReference type="ChEBI" id="CHEBI:456215"/>
        <dbReference type="EC" id="6.3.1.20"/>
    </reaction>
</comment>
<accession>A0A081BIU5</accession>
<evidence type="ECO:0000256" key="5">
    <source>
        <dbReference type="ARBA" id="ARBA00022741"/>
    </source>
</evidence>
<dbReference type="GO" id="GO:0005524">
    <property type="term" value="F:ATP binding"/>
    <property type="evidence" value="ECO:0007669"/>
    <property type="project" value="UniProtKB-KW"/>
</dbReference>
<dbReference type="PANTHER" id="PTHR12561">
    <property type="entry name" value="LIPOATE-PROTEIN LIGASE"/>
    <property type="match status" value="1"/>
</dbReference>
<dbReference type="PANTHER" id="PTHR12561:SF3">
    <property type="entry name" value="LIPOYLTRANSFERASE 1, MITOCHONDRIAL"/>
    <property type="match status" value="1"/>
</dbReference>
<dbReference type="Gene3D" id="3.30.930.10">
    <property type="entry name" value="Bira Bifunctional Protein, Domain 2"/>
    <property type="match status" value="1"/>
</dbReference>
<keyword evidence="5" id="KW-0547">Nucleotide-binding</keyword>
<dbReference type="InterPro" id="IPR045864">
    <property type="entry name" value="aa-tRNA-synth_II/BPL/LPL"/>
</dbReference>
<reference evidence="9" key="1">
    <citation type="journal article" date="2014" name="Genome Announc.">
        <title>Draft Genome Sequence of Lactobacillus oryzae Strain SG293T.</title>
        <authorList>
            <person name="Tanizawa Y."/>
            <person name="Fujisawa T."/>
            <person name="Mochizuki T."/>
            <person name="Kaminuma E."/>
            <person name="Nakamura Y."/>
            <person name="Tohno M."/>
        </authorList>
    </citation>
    <scope>NUCLEOTIDE SEQUENCE [LARGE SCALE GENOMIC DNA]</scope>
    <source>
        <strain evidence="9">SG293</strain>
    </source>
</reference>
<dbReference type="RefSeq" id="WP_034527892.1">
    <property type="nucleotide sequence ID" value="NZ_BBAZ01000015.1"/>
</dbReference>
<feature type="domain" description="BPL/LPL catalytic" evidence="8">
    <location>
        <begin position="26"/>
        <end position="216"/>
    </location>
</feature>
<dbReference type="GO" id="GO:0009249">
    <property type="term" value="P:protein lipoylation"/>
    <property type="evidence" value="ECO:0007669"/>
    <property type="project" value="InterPro"/>
</dbReference>
<dbReference type="FunFam" id="3.30.930.10:FF:000072">
    <property type="entry name" value="Lipoate--protein ligase"/>
    <property type="match status" value="1"/>
</dbReference>
<dbReference type="GO" id="GO:0005737">
    <property type="term" value="C:cytoplasm"/>
    <property type="evidence" value="ECO:0007669"/>
    <property type="project" value="TreeGrafter"/>
</dbReference>
<name>A0A081BIU5_9LACO</name>
<comment type="pathway">
    <text evidence="1">Protein modification; protein lipoylation via exogenous pathway; protein N(6)-(lipoyl)lysine from lipoate: step 2/2.</text>
</comment>
<dbReference type="PROSITE" id="PS51733">
    <property type="entry name" value="BPL_LPL_CATALYTIC"/>
    <property type="match status" value="1"/>
</dbReference>
<dbReference type="SUPFAM" id="SSF82649">
    <property type="entry name" value="SufE/NifU"/>
    <property type="match status" value="1"/>
</dbReference>
<dbReference type="InterPro" id="IPR019491">
    <property type="entry name" value="Lipoate_protein_ligase_C"/>
</dbReference>
<evidence type="ECO:0000256" key="3">
    <source>
        <dbReference type="ARBA" id="ARBA00012367"/>
    </source>
</evidence>
<keyword evidence="4 9" id="KW-0436">Ligase</keyword>
<evidence type="ECO:0000313" key="10">
    <source>
        <dbReference type="Proteomes" id="UP000028700"/>
    </source>
</evidence>
<evidence type="ECO:0000256" key="7">
    <source>
        <dbReference type="ARBA" id="ARBA00048037"/>
    </source>
</evidence>
<organism evidence="9 10">
    <name type="scientific">Secundilactobacillus oryzae JCM 18671</name>
    <dbReference type="NCBI Taxonomy" id="1291743"/>
    <lineage>
        <taxon>Bacteria</taxon>
        <taxon>Bacillati</taxon>
        <taxon>Bacillota</taxon>
        <taxon>Bacilli</taxon>
        <taxon>Lactobacillales</taxon>
        <taxon>Lactobacillaceae</taxon>
        <taxon>Secundilactobacillus</taxon>
    </lineage>
</organism>
<dbReference type="eggNOG" id="COG0095">
    <property type="taxonomic scope" value="Bacteria"/>
</dbReference>
<dbReference type="Proteomes" id="UP000028700">
    <property type="component" value="Unassembled WGS sequence"/>
</dbReference>
<keyword evidence="6" id="KW-0067">ATP-binding</keyword>
<dbReference type="EC" id="6.3.1.20" evidence="3"/>
<dbReference type="OrthoDB" id="9788148at2"/>
<dbReference type="SUPFAM" id="SSF55681">
    <property type="entry name" value="Class II aaRS and biotin synthetases"/>
    <property type="match status" value="1"/>
</dbReference>
<evidence type="ECO:0000256" key="1">
    <source>
        <dbReference type="ARBA" id="ARBA00005085"/>
    </source>
</evidence>
<dbReference type="GO" id="GO:0017118">
    <property type="term" value="F:lipoyltransferase activity"/>
    <property type="evidence" value="ECO:0007669"/>
    <property type="project" value="TreeGrafter"/>
</dbReference>
<dbReference type="EMBL" id="BBJM01000016">
    <property type="protein sequence ID" value="GAK47963.1"/>
    <property type="molecule type" value="Genomic_DNA"/>
</dbReference>
<dbReference type="Gene3D" id="3.30.390.50">
    <property type="entry name" value="CO dehydrogenase flavoprotein, C-terminal domain"/>
    <property type="match status" value="1"/>
</dbReference>
<comment type="caution">
    <text evidence="9">The sequence shown here is derived from an EMBL/GenBank/DDBJ whole genome shotgun (WGS) entry which is preliminary data.</text>
</comment>
<dbReference type="Pfam" id="PF10437">
    <property type="entry name" value="Lip_prot_lig_C"/>
    <property type="match status" value="1"/>
</dbReference>
<comment type="pathway">
    <text evidence="2">Protein modification; protein lipoylation via exogenous pathway; protein N(6)-(lipoyl)lysine from lipoate: step 1/2.</text>
</comment>
<gene>
    <name evidence="9" type="ORF">LOSG293_160060</name>
</gene>
<evidence type="ECO:0000259" key="8">
    <source>
        <dbReference type="PROSITE" id="PS51733"/>
    </source>
</evidence>
<dbReference type="Pfam" id="PF21948">
    <property type="entry name" value="LplA-B_cat"/>
    <property type="match status" value="1"/>
</dbReference>
<dbReference type="InterPro" id="IPR004562">
    <property type="entry name" value="LipoylTrfase_LipoateP_Ligase"/>
</dbReference>
<dbReference type="GO" id="GO:0016979">
    <property type="term" value="F:lipoate-protein ligase activity"/>
    <property type="evidence" value="ECO:0007669"/>
    <property type="project" value="UniProtKB-EC"/>
</dbReference>
<dbReference type="UniPathway" id="UPA00537">
    <property type="reaction ID" value="UER00594"/>
</dbReference>
<evidence type="ECO:0000256" key="4">
    <source>
        <dbReference type="ARBA" id="ARBA00022598"/>
    </source>
</evidence>
<dbReference type="InterPro" id="IPR004143">
    <property type="entry name" value="BPL_LPL_catalytic"/>
</dbReference>
<dbReference type="CDD" id="cd16443">
    <property type="entry name" value="LplA"/>
    <property type="match status" value="1"/>
</dbReference>
<evidence type="ECO:0000313" key="9">
    <source>
        <dbReference type="EMBL" id="GAK47963.1"/>
    </source>
</evidence>
<evidence type="ECO:0000256" key="6">
    <source>
        <dbReference type="ARBA" id="ARBA00022840"/>
    </source>
</evidence>
<keyword evidence="10" id="KW-1185">Reference proteome</keyword>
<dbReference type="STRING" id="1291743.LOSG293_160060"/>
<proteinExistence type="predicted"/>
<evidence type="ECO:0000256" key="2">
    <source>
        <dbReference type="ARBA" id="ARBA00005124"/>
    </source>
</evidence>